<dbReference type="InterPro" id="IPR001610">
    <property type="entry name" value="PAC"/>
</dbReference>
<feature type="domain" description="Histidine kinase" evidence="6">
    <location>
        <begin position="406"/>
        <end position="621"/>
    </location>
</feature>
<evidence type="ECO:0000313" key="10">
    <source>
        <dbReference type="Proteomes" id="UP000555728"/>
    </source>
</evidence>
<evidence type="ECO:0000259" key="7">
    <source>
        <dbReference type="PROSITE" id="PS50112"/>
    </source>
</evidence>
<dbReference type="InterPro" id="IPR052162">
    <property type="entry name" value="Sensor_kinase/Photoreceptor"/>
</dbReference>
<dbReference type="PROSITE" id="PS50113">
    <property type="entry name" value="PAC"/>
    <property type="match status" value="1"/>
</dbReference>
<dbReference type="NCBIfam" id="TIGR00229">
    <property type="entry name" value="sensory_box"/>
    <property type="match status" value="3"/>
</dbReference>
<comment type="caution">
    <text evidence="9">The sequence shown here is derived from an EMBL/GenBank/DDBJ whole genome shotgun (WGS) entry which is preliminary data.</text>
</comment>
<dbReference type="Pfam" id="PF13426">
    <property type="entry name" value="PAS_9"/>
    <property type="match status" value="2"/>
</dbReference>
<dbReference type="PANTHER" id="PTHR43304">
    <property type="entry name" value="PHYTOCHROME-LIKE PROTEIN CPH1"/>
    <property type="match status" value="1"/>
</dbReference>
<dbReference type="InterPro" id="IPR000014">
    <property type="entry name" value="PAS"/>
</dbReference>
<dbReference type="SUPFAM" id="SSF47384">
    <property type="entry name" value="Homodimeric domain of signal transducing histidine kinase"/>
    <property type="match status" value="1"/>
</dbReference>
<dbReference type="Pfam" id="PF02518">
    <property type="entry name" value="HATPase_c"/>
    <property type="match status" value="1"/>
</dbReference>
<dbReference type="Gene3D" id="3.30.565.10">
    <property type="entry name" value="Histidine kinase-like ATPase, C-terminal domain"/>
    <property type="match status" value="1"/>
</dbReference>
<evidence type="ECO:0000256" key="4">
    <source>
        <dbReference type="ARBA" id="ARBA00022679"/>
    </source>
</evidence>
<dbReference type="InterPro" id="IPR003594">
    <property type="entry name" value="HATPase_dom"/>
</dbReference>
<dbReference type="SMART" id="SM00086">
    <property type="entry name" value="PAC"/>
    <property type="match status" value="2"/>
</dbReference>
<dbReference type="InterPro" id="IPR005467">
    <property type="entry name" value="His_kinase_dom"/>
</dbReference>
<dbReference type="InterPro" id="IPR013656">
    <property type="entry name" value="PAS_4"/>
</dbReference>
<dbReference type="CDD" id="cd00082">
    <property type="entry name" value="HisKA"/>
    <property type="match status" value="1"/>
</dbReference>
<dbReference type="SUPFAM" id="SSF55785">
    <property type="entry name" value="PYP-like sensor domain (PAS domain)"/>
    <property type="match status" value="3"/>
</dbReference>
<dbReference type="InterPro" id="IPR003661">
    <property type="entry name" value="HisK_dim/P_dom"/>
</dbReference>
<keyword evidence="5" id="KW-0418">Kinase</keyword>
<organism evidence="9 10">
    <name type="scientific">Roseospira goensis</name>
    <dbReference type="NCBI Taxonomy" id="391922"/>
    <lineage>
        <taxon>Bacteria</taxon>
        <taxon>Pseudomonadati</taxon>
        <taxon>Pseudomonadota</taxon>
        <taxon>Alphaproteobacteria</taxon>
        <taxon>Rhodospirillales</taxon>
        <taxon>Rhodospirillaceae</taxon>
        <taxon>Roseospira</taxon>
    </lineage>
</organism>
<dbReference type="RefSeq" id="WP_184436459.1">
    <property type="nucleotide sequence ID" value="NZ_JACIGI010000027.1"/>
</dbReference>
<protein>
    <recommendedName>
        <fullName evidence="2">histidine kinase</fullName>
        <ecNumber evidence="2">2.7.13.3</ecNumber>
    </recommendedName>
</protein>
<dbReference type="FunFam" id="3.30.565.10:FF:000006">
    <property type="entry name" value="Sensor histidine kinase WalK"/>
    <property type="match status" value="1"/>
</dbReference>
<dbReference type="InterPro" id="IPR035965">
    <property type="entry name" value="PAS-like_dom_sf"/>
</dbReference>
<dbReference type="Gene3D" id="3.30.450.20">
    <property type="entry name" value="PAS domain"/>
    <property type="match status" value="3"/>
</dbReference>
<comment type="catalytic activity">
    <reaction evidence="1">
        <text>ATP + protein L-histidine = ADP + protein N-phospho-L-histidine.</text>
        <dbReference type="EC" id="2.7.13.3"/>
    </reaction>
</comment>
<dbReference type="Proteomes" id="UP000555728">
    <property type="component" value="Unassembled WGS sequence"/>
</dbReference>
<accession>A0A7W6WL57</accession>
<dbReference type="SMART" id="SM00387">
    <property type="entry name" value="HATPase_c"/>
    <property type="match status" value="1"/>
</dbReference>
<evidence type="ECO:0000256" key="3">
    <source>
        <dbReference type="ARBA" id="ARBA00022553"/>
    </source>
</evidence>
<dbReference type="Pfam" id="PF08448">
    <property type="entry name" value="PAS_4"/>
    <property type="match status" value="1"/>
</dbReference>
<feature type="domain" description="PAC" evidence="8">
    <location>
        <begin position="212"/>
        <end position="264"/>
    </location>
</feature>
<dbReference type="PRINTS" id="PR00344">
    <property type="entry name" value="BCTRLSENSOR"/>
</dbReference>
<dbReference type="SUPFAM" id="SSF55874">
    <property type="entry name" value="ATPase domain of HSP90 chaperone/DNA topoisomerase II/histidine kinase"/>
    <property type="match status" value="1"/>
</dbReference>
<evidence type="ECO:0000259" key="8">
    <source>
        <dbReference type="PROSITE" id="PS50113"/>
    </source>
</evidence>
<evidence type="ECO:0000256" key="2">
    <source>
        <dbReference type="ARBA" id="ARBA00012438"/>
    </source>
</evidence>
<dbReference type="CDD" id="cd00130">
    <property type="entry name" value="PAS"/>
    <property type="match status" value="2"/>
</dbReference>
<dbReference type="InterPro" id="IPR000700">
    <property type="entry name" value="PAS-assoc_C"/>
</dbReference>
<keyword evidence="4" id="KW-0808">Transferase</keyword>
<evidence type="ECO:0000313" key="9">
    <source>
        <dbReference type="EMBL" id="MBB4287071.1"/>
    </source>
</evidence>
<dbReference type="PROSITE" id="PS50112">
    <property type="entry name" value="PAS"/>
    <property type="match status" value="1"/>
</dbReference>
<dbReference type="Gene3D" id="1.10.287.130">
    <property type="match status" value="1"/>
</dbReference>
<gene>
    <name evidence="9" type="ORF">GGD88_002815</name>
</gene>
<feature type="domain" description="PAS" evidence="7">
    <location>
        <begin position="133"/>
        <end position="203"/>
    </location>
</feature>
<dbReference type="InterPro" id="IPR036097">
    <property type="entry name" value="HisK_dim/P_sf"/>
</dbReference>
<dbReference type="Pfam" id="PF00512">
    <property type="entry name" value="HisKA"/>
    <property type="match status" value="1"/>
</dbReference>
<name>A0A7W6WL57_9PROT</name>
<proteinExistence type="predicted"/>
<evidence type="ECO:0000256" key="1">
    <source>
        <dbReference type="ARBA" id="ARBA00000085"/>
    </source>
</evidence>
<keyword evidence="10" id="KW-1185">Reference proteome</keyword>
<dbReference type="InterPro" id="IPR004358">
    <property type="entry name" value="Sig_transdc_His_kin-like_C"/>
</dbReference>
<dbReference type="EMBL" id="JACIGI010000027">
    <property type="protein sequence ID" value="MBB4287071.1"/>
    <property type="molecule type" value="Genomic_DNA"/>
</dbReference>
<dbReference type="SMART" id="SM00388">
    <property type="entry name" value="HisKA"/>
    <property type="match status" value="1"/>
</dbReference>
<dbReference type="PANTHER" id="PTHR43304:SF1">
    <property type="entry name" value="PAC DOMAIN-CONTAINING PROTEIN"/>
    <property type="match status" value="1"/>
</dbReference>
<evidence type="ECO:0000259" key="6">
    <source>
        <dbReference type="PROSITE" id="PS50109"/>
    </source>
</evidence>
<dbReference type="InterPro" id="IPR036890">
    <property type="entry name" value="HATPase_C_sf"/>
</dbReference>
<dbReference type="PROSITE" id="PS50109">
    <property type="entry name" value="HIS_KIN"/>
    <property type="match status" value="1"/>
</dbReference>
<keyword evidence="3" id="KW-0597">Phosphoprotein</keyword>
<dbReference type="GO" id="GO:0000155">
    <property type="term" value="F:phosphorelay sensor kinase activity"/>
    <property type="evidence" value="ECO:0007669"/>
    <property type="project" value="InterPro"/>
</dbReference>
<dbReference type="SMART" id="SM00091">
    <property type="entry name" value="PAS"/>
    <property type="match status" value="3"/>
</dbReference>
<sequence length="629" mass="69006">MVTTRLHGDTVLLRALVDAVPLPCAVTALHDGTVLAFNPQMAELLGITGTDLTNVAWAAPFYAEPNRRRELMARVRADGLVRDIEFAALRVDGTPVPCLASFHRVEWQGAAVVVVCLIDIADRKAAELALRASEEKFREIAENTSDVIWHLDLDLTITYVGGGVRLLTWLCRGDLLGRSAGEFFMPEHAAMLRAAREHRLGQERAGITTTVARYEAELLNHAGETLWVELHVYPHRDGTGALVGYFGVMRDISQRKRAESALRQSEHLFRQLFDADPVAKLLVDPETGVIVNANASAARFHGHPPAALNGHSLRDLVEPMCHDPACPLTTLHRTAECGGGPVEMTHILADGTRRLVAAHVGLVDVPGPGGTPRTHFHLSLFDVTDRQRYAAELEQRNTALRDFTTAVSHDLQEPLRLVTSYLGLLERRLDGRLDTDEREFIRYAVGGGARMRAMIQGLLTYARLDTRARAAEPVALDAVVATVQDTLRAALTEAGATLSVPAPLPRVLGDREQLVSLVQNLIANAIRYRHPDRPCHITVVWRHGGGHAEVGIGDTGIGIDPKHHDRIFGVFQRLRQIDDETGTGMGLAICRRIVARHGGDIWVDSEPRQGATFWFTLRLADPRGDSGTA</sequence>
<evidence type="ECO:0000256" key="5">
    <source>
        <dbReference type="ARBA" id="ARBA00022777"/>
    </source>
</evidence>
<dbReference type="AlphaFoldDB" id="A0A7W6WL57"/>
<reference evidence="9 10" key="1">
    <citation type="submission" date="2020-08" db="EMBL/GenBank/DDBJ databases">
        <title>Genome sequencing of Purple Non-Sulfur Bacteria from various extreme environments.</title>
        <authorList>
            <person name="Mayer M."/>
        </authorList>
    </citation>
    <scope>NUCLEOTIDE SEQUENCE [LARGE SCALE GENOMIC DNA]</scope>
    <source>
        <strain evidence="9 10">JA135</strain>
    </source>
</reference>
<dbReference type="EC" id="2.7.13.3" evidence="2"/>